<accession>A0ABU7KDB0</accession>
<organism evidence="1 2">
    <name type="scientific">Nocardiopsis codii</name>
    <dbReference type="NCBI Taxonomy" id="3065942"/>
    <lineage>
        <taxon>Bacteria</taxon>
        <taxon>Bacillati</taxon>
        <taxon>Actinomycetota</taxon>
        <taxon>Actinomycetes</taxon>
        <taxon>Streptosporangiales</taxon>
        <taxon>Nocardiopsidaceae</taxon>
        <taxon>Nocardiopsis</taxon>
    </lineage>
</organism>
<keyword evidence="2" id="KW-1185">Reference proteome</keyword>
<reference evidence="1 2" key="1">
    <citation type="submission" date="2023-08" db="EMBL/GenBank/DDBJ databases">
        <authorList>
            <person name="Girao M."/>
            <person name="Carvalho M.F."/>
        </authorList>
    </citation>
    <scope>NUCLEOTIDE SEQUENCE [LARGE SCALE GENOMIC DNA]</scope>
    <source>
        <strain evidence="1 2">CT-R113</strain>
    </source>
</reference>
<protein>
    <recommendedName>
        <fullName evidence="3">Helix-turn-helix domain-containing protein</fullName>
    </recommendedName>
</protein>
<dbReference type="EMBL" id="JAUZMY010000026">
    <property type="protein sequence ID" value="MEE2040216.1"/>
    <property type="molecule type" value="Genomic_DNA"/>
</dbReference>
<dbReference type="Proteomes" id="UP001356095">
    <property type="component" value="Unassembled WGS sequence"/>
</dbReference>
<dbReference type="RefSeq" id="WP_330093985.1">
    <property type="nucleotide sequence ID" value="NZ_JAUZMY010000026.1"/>
</dbReference>
<proteinExistence type="predicted"/>
<evidence type="ECO:0000313" key="1">
    <source>
        <dbReference type="EMBL" id="MEE2040216.1"/>
    </source>
</evidence>
<evidence type="ECO:0000313" key="2">
    <source>
        <dbReference type="Proteomes" id="UP001356095"/>
    </source>
</evidence>
<comment type="caution">
    <text evidence="1">The sequence shown here is derived from an EMBL/GenBank/DDBJ whole genome shotgun (WGS) entry which is preliminary data.</text>
</comment>
<name>A0ABU7KDB0_9ACTN</name>
<gene>
    <name evidence="1" type="ORF">Q8791_23655</name>
</gene>
<sequence length="162" mass="18304">MPNTPAAHIEYPRPEFVGRDDELLSFTEAARRAGITSGALANWRRRHDDFPEVAKLVHFGPKRAQKFIPVDEFAAFVARQREGRPRRYTGRRRDSAEVASEQLRYYTARLETLEAREAALLALHTETGRASDAAKLANTREALATARAREVEAVDRLTALIF</sequence>
<evidence type="ECO:0008006" key="3">
    <source>
        <dbReference type="Google" id="ProtNLM"/>
    </source>
</evidence>